<evidence type="ECO:0000313" key="2">
    <source>
        <dbReference type="Proteomes" id="UP001197827"/>
    </source>
</evidence>
<dbReference type="RefSeq" id="WP_227408760.1">
    <property type="nucleotide sequence ID" value="NZ_JAJDKQ010000136.1"/>
</dbReference>
<gene>
    <name evidence="1" type="ORF">LJD74_15550</name>
</gene>
<comment type="caution">
    <text evidence="1">The sequence shown here is derived from an EMBL/GenBank/DDBJ whole genome shotgun (WGS) entry which is preliminary data.</text>
</comment>
<feature type="non-terminal residue" evidence="1">
    <location>
        <position position="87"/>
    </location>
</feature>
<dbReference type="EMBL" id="JAJDKQ010000136">
    <property type="protein sequence ID" value="MCB8563400.1"/>
    <property type="molecule type" value="Genomic_DNA"/>
</dbReference>
<dbReference type="Proteomes" id="UP001197827">
    <property type="component" value="Unassembled WGS sequence"/>
</dbReference>
<evidence type="ECO:0000313" key="1">
    <source>
        <dbReference type="EMBL" id="MCB8563400.1"/>
    </source>
</evidence>
<name>A0AAW4VUS6_9FIRM</name>
<feature type="non-terminal residue" evidence="1">
    <location>
        <position position="1"/>
    </location>
</feature>
<organism evidence="1 2">
    <name type="scientific">Faecalibacillus intestinalis</name>
    <dbReference type="NCBI Taxonomy" id="1982626"/>
    <lineage>
        <taxon>Bacteria</taxon>
        <taxon>Bacillati</taxon>
        <taxon>Bacillota</taxon>
        <taxon>Erysipelotrichia</taxon>
        <taxon>Erysipelotrichales</taxon>
        <taxon>Coprobacillaceae</taxon>
        <taxon>Faecalibacillus</taxon>
    </lineage>
</organism>
<reference evidence="1" key="1">
    <citation type="submission" date="2021-10" db="EMBL/GenBank/DDBJ databases">
        <title>Collection of gut derived symbiotic bacterial strains cultured from healthy donors.</title>
        <authorList>
            <person name="Lin H."/>
            <person name="Littmann E."/>
            <person name="Kohout C."/>
            <person name="Pamer E.G."/>
        </authorList>
    </citation>
    <scope>NUCLEOTIDE SEQUENCE</scope>
    <source>
        <strain evidence="1">DFI.5.2</strain>
    </source>
</reference>
<accession>A0AAW4VUS6</accession>
<dbReference type="AlphaFoldDB" id="A0AAW4VUS6"/>
<protein>
    <submittedName>
        <fullName evidence="1">Uncharacterized protein</fullName>
    </submittedName>
</protein>
<proteinExistence type="predicted"/>
<sequence length="87" mass="9937">LRIVLFFRTLSNEEQNNVHNKIDSYMLSLGYGSHCYQVEFSDEAYQIQSIKMPPVPGLTLVVRTRMAEHFIPIITAQPVTIEKNGVV</sequence>